<dbReference type="PROSITE" id="PS00161">
    <property type="entry name" value="ISOCITRATE_LYASE"/>
    <property type="match status" value="1"/>
</dbReference>
<reference evidence="2" key="1">
    <citation type="journal article" date="2019" name="Int. J. Syst. Evol. Microbiol.">
        <title>The Global Catalogue of Microorganisms (GCM) 10K type strain sequencing project: providing services to taxonomists for standard genome sequencing and annotation.</title>
        <authorList>
            <consortium name="The Broad Institute Genomics Platform"/>
            <consortium name="The Broad Institute Genome Sequencing Center for Infectious Disease"/>
            <person name="Wu L."/>
            <person name="Ma J."/>
        </authorList>
    </citation>
    <scope>NUCLEOTIDE SEQUENCE [LARGE SCALE GENOMIC DNA]</scope>
    <source>
        <strain evidence="2">IBRC-M 10906</strain>
    </source>
</reference>
<dbReference type="InterPro" id="IPR015813">
    <property type="entry name" value="Pyrv/PenolPyrv_kinase-like_dom"/>
</dbReference>
<sequence length="296" mass="31983">MTTLSATPRKRSMRATLADTDMLIMFGAYDALSARIIEQSSSPALFVSGFGVVGARYGVPDIGLRSFGDISATVRDITAAVSIPVLVDADDGYGDVKNVVHTVRSYEQIGASAVMIEDQQWPKRCGHMANKTVVPRAEFVAKIRAAAAERCDPETMIFARTDARAVHGLADALHRAEACLDAGADALFIEAPETVEELERIGAEFDVPLLANPLPGGVSPVLSPEEYQQLGFSIVCYGITPVLTAAGAIRSRIKDIQHGRFALADRDMSFADFKELVGLPEWESIEERHRDMTAEG</sequence>
<protein>
    <submittedName>
        <fullName evidence="1">Oxaloacetate decarboxylase</fullName>
    </submittedName>
</protein>
<gene>
    <name evidence="1" type="ORF">ACFS2C_14685</name>
</gene>
<dbReference type="InterPro" id="IPR039556">
    <property type="entry name" value="ICL/PEPM"/>
</dbReference>
<evidence type="ECO:0000313" key="2">
    <source>
        <dbReference type="Proteomes" id="UP001597478"/>
    </source>
</evidence>
<dbReference type="InterPro" id="IPR018523">
    <property type="entry name" value="Isocitrate_lyase_ph_CS"/>
</dbReference>
<dbReference type="SUPFAM" id="SSF51621">
    <property type="entry name" value="Phosphoenolpyruvate/pyruvate domain"/>
    <property type="match status" value="1"/>
</dbReference>
<dbReference type="Proteomes" id="UP001597478">
    <property type="component" value="Unassembled WGS sequence"/>
</dbReference>
<comment type="caution">
    <text evidence="1">The sequence shown here is derived from an EMBL/GenBank/DDBJ whole genome shotgun (WGS) entry which is preliminary data.</text>
</comment>
<dbReference type="EMBL" id="JBHUOF010000019">
    <property type="protein sequence ID" value="MFD2800638.1"/>
    <property type="molecule type" value="Genomic_DNA"/>
</dbReference>
<dbReference type="CDD" id="cd00377">
    <property type="entry name" value="ICL_PEPM"/>
    <property type="match status" value="1"/>
</dbReference>
<keyword evidence="2" id="KW-1185">Reference proteome</keyword>
<dbReference type="Gene3D" id="3.20.20.60">
    <property type="entry name" value="Phosphoenolpyruvate-binding domains"/>
    <property type="match status" value="1"/>
</dbReference>
<dbReference type="PANTHER" id="PTHR42905:SF2">
    <property type="entry name" value="PHOSPHOENOLPYRUVATE CARBOXYLASE FAMILY PROTEIN"/>
    <property type="match status" value="1"/>
</dbReference>
<dbReference type="PANTHER" id="PTHR42905">
    <property type="entry name" value="PHOSPHOENOLPYRUVATE CARBOXYLASE"/>
    <property type="match status" value="1"/>
</dbReference>
<dbReference type="RefSeq" id="WP_377392179.1">
    <property type="nucleotide sequence ID" value="NZ_JBHSAN010000028.1"/>
</dbReference>
<organism evidence="1 2">
    <name type="scientific">Prauserella oleivorans</name>
    <dbReference type="NCBI Taxonomy" id="1478153"/>
    <lineage>
        <taxon>Bacteria</taxon>
        <taxon>Bacillati</taxon>
        <taxon>Actinomycetota</taxon>
        <taxon>Actinomycetes</taxon>
        <taxon>Pseudonocardiales</taxon>
        <taxon>Pseudonocardiaceae</taxon>
        <taxon>Prauserella</taxon>
    </lineage>
</organism>
<evidence type="ECO:0000313" key="1">
    <source>
        <dbReference type="EMBL" id="MFD2800638.1"/>
    </source>
</evidence>
<dbReference type="Pfam" id="PF13714">
    <property type="entry name" value="PEP_mutase"/>
    <property type="match status" value="1"/>
</dbReference>
<name>A0ABW5W9K5_9PSEU</name>
<proteinExistence type="predicted"/>
<dbReference type="InterPro" id="IPR040442">
    <property type="entry name" value="Pyrv_kinase-like_dom_sf"/>
</dbReference>
<accession>A0ABW5W9K5</accession>